<dbReference type="Proteomes" id="UP001224359">
    <property type="component" value="Unassembled WGS sequence"/>
</dbReference>
<reference evidence="1 2" key="1">
    <citation type="submission" date="2023-07" db="EMBL/GenBank/DDBJ databases">
        <title>Genomic Encyclopedia of Type Strains, Phase IV (KMG-IV): sequencing the most valuable type-strain genomes for metagenomic binning, comparative biology and taxonomic classification.</title>
        <authorList>
            <person name="Goeker M."/>
        </authorList>
    </citation>
    <scope>NUCLEOTIDE SEQUENCE [LARGE SCALE GENOMIC DNA]</scope>
    <source>
        <strain evidence="1 2">DSM 16460</strain>
    </source>
</reference>
<organism evidence="1 2">
    <name type="scientific">Alkalibacillus salilacus</name>
    <dbReference type="NCBI Taxonomy" id="284582"/>
    <lineage>
        <taxon>Bacteria</taxon>
        <taxon>Bacillati</taxon>
        <taxon>Bacillota</taxon>
        <taxon>Bacilli</taxon>
        <taxon>Bacillales</taxon>
        <taxon>Bacillaceae</taxon>
        <taxon>Alkalibacillus</taxon>
    </lineage>
</organism>
<gene>
    <name evidence="1" type="ORF">J2S77_002454</name>
</gene>
<sequence length="146" mass="17237">MYNQQLEKSRENHAFEIYEVAVKFDYLAELYLSYEESNELSNEYYESSYPYTKMDRINNVYAERPIPTSEFAEHLDDLNEKLEEGITSEEAVLINETITEIGENYYSVSKTDLSEMQTDSSRKLLKETSNQALDELDELKRKLEKQ</sequence>
<accession>A0ABT9VHK7</accession>
<evidence type="ECO:0000313" key="2">
    <source>
        <dbReference type="Proteomes" id="UP001224359"/>
    </source>
</evidence>
<name>A0ABT9VHK7_9BACI</name>
<dbReference type="RefSeq" id="WP_306977699.1">
    <property type="nucleotide sequence ID" value="NZ_JAUSTQ010000012.1"/>
</dbReference>
<keyword evidence="2" id="KW-1185">Reference proteome</keyword>
<comment type="caution">
    <text evidence="1">The sequence shown here is derived from an EMBL/GenBank/DDBJ whole genome shotgun (WGS) entry which is preliminary data.</text>
</comment>
<protein>
    <submittedName>
        <fullName evidence="1">Iron-sulfur cluster repair protein YtfE (RIC family)</fullName>
    </submittedName>
</protein>
<dbReference type="EMBL" id="JAUSTQ010000012">
    <property type="protein sequence ID" value="MDQ0160450.1"/>
    <property type="molecule type" value="Genomic_DNA"/>
</dbReference>
<proteinExistence type="predicted"/>
<evidence type="ECO:0000313" key="1">
    <source>
        <dbReference type="EMBL" id="MDQ0160450.1"/>
    </source>
</evidence>